<gene>
    <name evidence="2" type="ORF">OVS_03665</name>
</gene>
<feature type="chain" id="PRO_5045035460" description="Lipoprotein" evidence="1">
    <location>
        <begin position="21"/>
        <end position="122"/>
    </location>
</feature>
<proteinExistence type="predicted"/>
<keyword evidence="1" id="KW-0732">Signal</keyword>
<sequence>MTKLTLKVLLGIGGASVACATSLGIFYGLKNNSGVIVQSDSSISPSIVGTTKTAEEALHSFKQQITKCKNEDDLEMEIPSNGDISPEDISKLKVSIAQDGKCDLDVEGEEGDDEYLEEEQQK</sequence>
<feature type="signal peptide" evidence="1">
    <location>
        <begin position="1"/>
        <end position="20"/>
    </location>
</feature>
<accession>A0ABM5P231</accession>
<dbReference type="RefSeq" id="WP_024071491.1">
    <property type="nucleotide sequence ID" value="NC_023062.1"/>
</dbReference>
<name>A0ABM5P231_9MOLU</name>
<evidence type="ECO:0000313" key="2">
    <source>
        <dbReference type="EMBL" id="AHC40481.1"/>
    </source>
</evidence>
<reference evidence="2 3" key="1">
    <citation type="journal article" date="2014" name="Genome Announc.">
        <title>Complete Genome Sequence of Mycoplasma ovis Strain Michigan, a Hemoplasma of Sheep with Two Distinct 16S rRNA Genes.</title>
        <authorList>
            <person name="Deshuillers P.L."/>
            <person name="Santos A.P."/>
            <person name="do Nascimento N.C."/>
            <person name="Hampel J.A."/>
            <person name="Bergin I.L."/>
            <person name="Dyson M.C."/>
            <person name="Messick J.B."/>
        </authorList>
    </citation>
    <scope>NUCLEOTIDE SEQUENCE [LARGE SCALE GENOMIC DNA]</scope>
    <source>
        <strain evidence="2 3">Michigan</strain>
    </source>
</reference>
<dbReference type="Proteomes" id="UP000018745">
    <property type="component" value="Chromosome"/>
</dbReference>
<protein>
    <recommendedName>
        <fullName evidence="4">Lipoprotein</fullName>
    </recommendedName>
</protein>
<evidence type="ECO:0000256" key="1">
    <source>
        <dbReference type="SAM" id="SignalP"/>
    </source>
</evidence>
<dbReference type="PROSITE" id="PS51257">
    <property type="entry name" value="PROKAR_LIPOPROTEIN"/>
    <property type="match status" value="1"/>
</dbReference>
<dbReference type="EMBL" id="CP006935">
    <property type="protein sequence ID" value="AHC40481.1"/>
    <property type="molecule type" value="Genomic_DNA"/>
</dbReference>
<evidence type="ECO:0000313" key="3">
    <source>
        <dbReference type="Proteomes" id="UP000018745"/>
    </source>
</evidence>
<evidence type="ECO:0008006" key="4">
    <source>
        <dbReference type="Google" id="ProtNLM"/>
    </source>
</evidence>
<organism evidence="2 3">
    <name type="scientific">Mycoplasma ovis str. Michigan</name>
    <dbReference type="NCBI Taxonomy" id="1415773"/>
    <lineage>
        <taxon>Bacteria</taxon>
        <taxon>Bacillati</taxon>
        <taxon>Mycoplasmatota</taxon>
        <taxon>Mollicutes</taxon>
        <taxon>Mycoplasmataceae</taxon>
        <taxon>Mycoplasma</taxon>
    </lineage>
</organism>
<keyword evidence="3" id="KW-1185">Reference proteome</keyword>